<feature type="compositionally biased region" description="Pro residues" evidence="2">
    <location>
        <begin position="733"/>
        <end position="743"/>
    </location>
</feature>
<dbReference type="PANTHER" id="PTHR24216">
    <property type="entry name" value="PAXILLIN-RELATED"/>
    <property type="match status" value="1"/>
</dbReference>
<evidence type="ECO:0000259" key="3">
    <source>
        <dbReference type="Pfam" id="PF04218"/>
    </source>
</evidence>
<accession>A0ABY6LHH9</accession>
<dbReference type="Pfam" id="PF04218">
    <property type="entry name" value="CENP-B_N"/>
    <property type="match status" value="1"/>
</dbReference>
<gene>
    <name evidence="4" type="ORF">LAZ67_19000827</name>
</gene>
<sequence>MFPKKKKKSVIRLIKWVKKKSHFIVDLGRALTNEHLATPSRPFSFLYLGHTQSLHPLLTSTQQLYCRIMSSQKHKCESITIEKKKEICQLARNNPTMSKNEIGERFSLPRTTVRDILAQAEKWENYTVGVLQRDKDNIKIHFLPPNMTASHWIVASSKVSRLNIASFNSRKWWNWRMPIDPQNYVWMTLCAIVKRLGILLGNCWNHTGIRFTSTTAVEPLNYGNLLDRDIFAITPENLMTEREFQLVDDSQEAEMKLTDDNLLVSTVTAKEELGEDDDTTVTQRLPSLREARTAAETVLLFLGHSKRATSDVNLSADLLCRVYAISEGEKRQVVITDFFKKIIRKKKNLIKKYLEITLKIKSMQIRRQALEMLAVARGDITSGLPPATSANGATRALRNWADCPEDQGPGADDDFTVVRTKKRRRESANSPTAAAPSSNIGGARTSRRPQSSAGSVPRAQEVRTTRAHITEARARQTFSSEDHCVYLEHGPELQPFHYLRALDRMLGGTPGVIQVSKVNGHQLLGLANRGLAERLINEGLEVEGTLLRAFPFRKRAERITVGNLPFFVEDSAIISALKPYGRVTSIAPKLMKAGPYTYNDGRREAFIVLREGMTIERLPTRLEIPIKGEAWPAYLSSGIKCSRCHGQGHRRANCPLLAGRANNSRLAPPTSPAGVPSTTTSAPPQRSAAQPPAPALSSTAMEIPGASHAARAVTPSAAPRPSTPVASAVPMEMAPPAPPPVTPAPSLRAPGSHEPAAPTPDIEMSIVEETSTSSTSSLKTSTREGLVTFIERNPGISFAQTDALGLGREEVLDILSSKTKARKRGPLLSPSQCGALAGLIRQLLGQRPGGDSNIYKVLRQVLSELRTAPTAVPSTPPLPAPRPSGPTPPTSHSEELMPAVMTPPPPAPTEMEEDNPMTEKERCAPPPPAPRLAEPTPPTPHGEELTPAMATPPPPLPFLTQVELETKCLDRIFDLFKEQNYQQALGPLLKKGLDIDNLSHSIVWLKSREYLLKSLRSRPRHKASLAEFLGTVAEHAHDDHPLIQRGIYELRLALRS</sequence>
<dbReference type="Gene3D" id="1.10.10.60">
    <property type="entry name" value="Homeodomain-like"/>
    <property type="match status" value="1"/>
</dbReference>
<protein>
    <recommendedName>
        <fullName evidence="3">HTH psq-type domain-containing protein</fullName>
    </recommendedName>
</protein>
<proteinExistence type="predicted"/>
<dbReference type="EMBL" id="CP092881">
    <property type="protein sequence ID" value="UYV80586.1"/>
    <property type="molecule type" value="Genomic_DNA"/>
</dbReference>
<feature type="compositionally biased region" description="Low complexity" evidence="2">
    <location>
        <begin position="428"/>
        <end position="439"/>
    </location>
</feature>
<feature type="compositionally biased region" description="Low complexity" evidence="2">
    <location>
        <begin position="681"/>
        <end position="698"/>
    </location>
</feature>
<dbReference type="InterPro" id="IPR007889">
    <property type="entry name" value="HTH_Psq"/>
</dbReference>
<keyword evidence="5" id="KW-1185">Reference proteome</keyword>
<comment type="subcellular location">
    <subcellularLocation>
        <location evidence="1">Nucleus</location>
    </subcellularLocation>
</comment>
<name>A0ABY6LHH9_9ARAC</name>
<dbReference type="SUPFAM" id="SSF46689">
    <property type="entry name" value="Homeodomain-like"/>
    <property type="match status" value="1"/>
</dbReference>
<feature type="compositionally biased region" description="Pro residues" evidence="2">
    <location>
        <begin position="924"/>
        <end position="940"/>
    </location>
</feature>
<feature type="region of interest" description="Disordered" evidence="2">
    <location>
        <begin position="869"/>
        <end position="953"/>
    </location>
</feature>
<organism evidence="4 5">
    <name type="scientific">Cordylochernes scorpioides</name>
    <dbReference type="NCBI Taxonomy" id="51811"/>
    <lineage>
        <taxon>Eukaryota</taxon>
        <taxon>Metazoa</taxon>
        <taxon>Ecdysozoa</taxon>
        <taxon>Arthropoda</taxon>
        <taxon>Chelicerata</taxon>
        <taxon>Arachnida</taxon>
        <taxon>Pseudoscorpiones</taxon>
        <taxon>Cheliferoidea</taxon>
        <taxon>Chernetidae</taxon>
        <taxon>Cordylochernes</taxon>
    </lineage>
</organism>
<feature type="region of interest" description="Disordered" evidence="2">
    <location>
        <begin position="421"/>
        <end position="466"/>
    </location>
</feature>
<reference evidence="4 5" key="1">
    <citation type="submission" date="2022-01" db="EMBL/GenBank/DDBJ databases">
        <title>A chromosomal length assembly of Cordylochernes scorpioides.</title>
        <authorList>
            <person name="Zeh D."/>
            <person name="Zeh J."/>
        </authorList>
    </citation>
    <scope>NUCLEOTIDE SEQUENCE [LARGE SCALE GENOMIC DNA]</scope>
    <source>
        <strain evidence="4">IN4F17</strain>
        <tissue evidence="4">Whole Body</tissue>
    </source>
</reference>
<feature type="region of interest" description="Disordered" evidence="2">
    <location>
        <begin position="660"/>
        <end position="761"/>
    </location>
</feature>
<evidence type="ECO:0000256" key="1">
    <source>
        <dbReference type="ARBA" id="ARBA00004123"/>
    </source>
</evidence>
<evidence type="ECO:0000313" key="4">
    <source>
        <dbReference type="EMBL" id="UYV80586.1"/>
    </source>
</evidence>
<feature type="compositionally biased region" description="Pro residues" evidence="2">
    <location>
        <begin position="874"/>
        <end position="889"/>
    </location>
</feature>
<dbReference type="InterPro" id="IPR009057">
    <property type="entry name" value="Homeodomain-like_sf"/>
</dbReference>
<evidence type="ECO:0000256" key="2">
    <source>
        <dbReference type="SAM" id="MobiDB-lite"/>
    </source>
</evidence>
<evidence type="ECO:0000313" key="5">
    <source>
        <dbReference type="Proteomes" id="UP001235939"/>
    </source>
</evidence>
<feature type="domain" description="HTH psq-type" evidence="3">
    <location>
        <begin position="75"/>
        <end position="121"/>
    </location>
</feature>
<dbReference type="Proteomes" id="UP001235939">
    <property type="component" value="Chromosome 19"/>
</dbReference>